<dbReference type="Pfam" id="PF04909">
    <property type="entry name" value="Amidohydro_2"/>
    <property type="match status" value="1"/>
</dbReference>
<dbReference type="InterPro" id="IPR006680">
    <property type="entry name" value="Amidohydro-rel"/>
</dbReference>
<evidence type="ECO:0000313" key="3">
    <source>
        <dbReference type="Proteomes" id="UP000698752"/>
    </source>
</evidence>
<comment type="caution">
    <text evidence="2">The sequence shown here is derived from an EMBL/GenBank/DDBJ whole genome shotgun (WGS) entry which is preliminary data.</text>
</comment>
<reference evidence="3" key="1">
    <citation type="journal article" date="2021" name="Syst. Appl. Microbiol.">
        <title>Roseomonas hellenica sp. nov., isolated from roots of wild-growing Alkanna tinctoria.</title>
        <authorList>
            <person name="Rat A."/>
            <person name="Naranjo H.D."/>
            <person name="Lebbe L."/>
            <person name="Cnockaert M."/>
            <person name="Krigas N."/>
            <person name="Grigoriadou K."/>
            <person name="Maloupa E."/>
            <person name="Willems A."/>
        </authorList>
    </citation>
    <scope>NUCLEOTIDE SEQUENCE [LARGE SCALE GENOMIC DNA]</scope>
    <source>
        <strain evidence="3">LMG 31159</strain>
    </source>
</reference>
<name>A0ABS5EEH7_9PROT</name>
<accession>A0ABS5EEH7</accession>
<dbReference type="SUPFAM" id="SSF51556">
    <property type="entry name" value="Metallo-dependent hydrolases"/>
    <property type="match status" value="1"/>
</dbReference>
<evidence type="ECO:0000313" key="2">
    <source>
        <dbReference type="EMBL" id="MBR0649417.1"/>
    </source>
</evidence>
<dbReference type="EMBL" id="JAAEDI010000006">
    <property type="protein sequence ID" value="MBR0649417.1"/>
    <property type="molecule type" value="Genomic_DNA"/>
</dbReference>
<evidence type="ECO:0000259" key="1">
    <source>
        <dbReference type="Pfam" id="PF04909"/>
    </source>
</evidence>
<dbReference type="Proteomes" id="UP000698752">
    <property type="component" value="Unassembled WGS sequence"/>
</dbReference>
<dbReference type="PANTHER" id="PTHR35563:SF2">
    <property type="entry name" value="BARREL METAL-DEPENDENT HYDROLASE, PUTATIVE (AFU_ORTHOLOGUE AFUA_1G16240)-RELATED"/>
    <property type="match status" value="1"/>
</dbReference>
<feature type="domain" description="Amidohydrolase-related" evidence="1">
    <location>
        <begin position="21"/>
        <end position="283"/>
    </location>
</feature>
<dbReference type="Gene3D" id="3.20.20.140">
    <property type="entry name" value="Metal-dependent hydrolases"/>
    <property type="match status" value="1"/>
</dbReference>
<dbReference type="InterPro" id="IPR032466">
    <property type="entry name" value="Metal_Hydrolase"/>
</dbReference>
<dbReference type="PANTHER" id="PTHR35563">
    <property type="entry name" value="BARREL METAL-DEPENDENT HYDROLASE, PUTATIVE (AFU_ORTHOLOGUE AFUA_1G16240)-RELATED"/>
    <property type="match status" value="1"/>
</dbReference>
<protein>
    <submittedName>
        <fullName evidence="2">Amidohydrolase family protein</fullName>
    </submittedName>
</protein>
<keyword evidence="3" id="KW-1185">Reference proteome</keyword>
<gene>
    <name evidence="2" type="ORF">GXW78_07065</name>
</gene>
<sequence length="284" mass="31296">MTSREADAMRRPAFSLPPGTCDTHVHIWGPFDRYPVAKGAPYTPPERNAADLRALHARLGVERAVIVQTTVYKSDNRAMLDAIAASGGAYRGVALIDASFGDAEFQALHDGGVRGVRFGFVKHLGGVPDLALVQRTADRIAPMGWHLVLHLDAANIPEFEALLRGFSLPVVIDHMGRVPVAEGTEQAPFRILLDLLKRENYWVKVSGAERISAEGPPFRDAVPFARKLIEAAPDRTLWGTDWPHPNVRWDPDEADLVDLLPEFGDDDALRRVLVDNPARLYGFA</sequence>
<dbReference type="InterPro" id="IPR052358">
    <property type="entry name" value="Aro_Compnd_Degr_Hydrolases"/>
</dbReference>
<proteinExistence type="predicted"/>
<organism evidence="2 3">
    <name type="scientific">Neoroseomonas terrae</name>
    <dbReference type="NCBI Taxonomy" id="424799"/>
    <lineage>
        <taxon>Bacteria</taxon>
        <taxon>Pseudomonadati</taxon>
        <taxon>Pseudomonadota</taxon>
        <taxon>Alphaproteobacteria</taxon>
        <taxon>Acetobacterales</taxon>
        <taxon>Acetobacteraceae</taxon>
        <taxon>Neoroseomonas</taxon>
    </lineage>
</organism>